<evidence type="ECO:0008006" key="5">
    <source>
        <dbReference type="Google" id="ProtNLM"/>
    </source>
</evidence>
<dbReference type="InterPro" id="IPR050166">
    <property type="entry name" value="ABC_transporter_ATP-bind"/>
</dbReference>
<sequence length="90" mass="10018">VGMGRNVGAVAENVFLPVTRNCTFVCAIGGSDRIVVFQEFDQLPPWKTVKQNVMFPLLASNTLKRHEAEERALHYLEKVGLSAFADAYPH</sequence>
<dbReference type="PANTHER" id="PTHR42788:SF10">
    <property type="entry name" value="ABC TRANSPORTER ATP-BINDING PROTEIN"/>
    <property type="match status" value="1"/>
</dbReference>
<dbReference type="Proteomes" id="UP001244490">
    <property type="component" value="Unassembled WGS sequence"/>
</dbReference>
<dbReference type="InterPro" id="IPR027417">
    <property type="entry name" value="P-loop_NTPase"/>
</dbReference>
<organism evidence="3 4">
    <name type="scientific">Klebsiella pneumoniae</name>
    <dbReference type="NCBI Taxonomy" id="573"/>
    <lineage>
        <taxon>Bacteria</taxon>
        <taxon>Pseudomonadati</taxon>
        <taxon>Pseudomonadota</taxon>
        <taxon>Gammaproteobacteria</taxon>
        <taxon>Enterobacterales</taxon>
        <taxon>Enterobacteriaceae</taxon>
        <taxon>Klebsiella/Raoultella group</taxon>
        <taxon>Klebsiella</taxon>
        <taxon>Klebsiella pneumoniae complex</taxon>
    </lineage>
</organism>
<dbReference type="AlphaFoldDB" id="A0AAW8AR15"/>
<accession>A0AAW8AR15</accession>
<feature type="non-terminal residue" evidence="3">
    <location>
        <position position="1"/>
    </location>
</feature>
<keyword evidence="2" id="KW-0813">Transport</keyword>
<evidence type="ECO:0000313" key="3">
    <source>
        <dbReference type="EMBL" id="MDP0971241.1"/>
    </source>
</evidence>
<name>A0AAW8AR15_KLEPN</name>
<dbReference type="SUPFAM" id="SSF52540">
    <property type="entry name" value="P-loop containing nucleoside triphosphate hydrolases"/>
    <property type="match status" value="1"/>
</dbReference>
<feature type="non-terminal residue" evidence="3">
    <location>
        <position position="90"/>
    </location>
</feature>
<gene>
    <name evidence="3" type="ORF">Q6294_30330</name>
</gene>
<dbReference type="EMBL" id="JAUUIA010000492">
    <property type="protein sequence ID" value="MDP0971241.1"/>
    <property type="molecule type" value="Genomic_DNA"/>
</dbReference>
<proteinExistence type="inferred from homology"/>
<dbReference type="Gene3D" id="3.40.50.300">
    <property type="entry name" value="P-loop containing nucleotide triphosphate hydrolases"/>
    <property type="match status" value="1"/>
</dbReference>
<protein>
    <recommendedName>
        <fullName evidence="5">ABC transporter ATP-binding protein</fullName>
    </recommendedName>
</protein>
<dbReference type="PANTHER" id="PTHR42788">
    <property type="entry name" value="TAURINE IMPORT ATP-BINDING PROTEIN-RELATED"/>
    <property type="match status" value="1"/>
</dbReference>
<evidence type="ECO:0000256" key="1">
    <source>
        <dbReference type="ARBA" id="ARBA00005417"/>
    </source>
</evidence>
<evidence type="ECO:0000256" key="2">
    <source>
        <dbReference type="ARBA" id="ARBA00022448"/>
    </source>
</evidence>
<reference evidence="3" key="1">
    <citation type="submission" date="2023-07" db="EMBL/GenBank/DDBJ databases">
        <authorList>
            <person name="Peng Z."/>
        </authorList>
    </citation>
    <scope>NUCLEOTIDE SEQUENCE</scope>
    <source>
        <strain evidence="3">KP219</strain>
    </source>
</reference>
<comment type="caution">
    <text evidence="3">The sequence shown here is derived from an EMBL/GenBank/DDBJ whole genome shotgun (WGS) entry which is preliminary data.</text>
</comment>
<evidence type="ECO:0000313" key="4">
    <source>
        <dbReference type="Proteomes" id="UP001244490"/>
    </source>
</evidence>
<comment type="similarity">
    <text evidence="1">Belongs to the ABC transporter superfamily.</text>
</comment>